<evidence type="ECO:0000256" key="5">
    <source>
        <dbReference type="ARBA" id="ARBA00022989"/>
    </source>
</evidence>
<dbReference type="PROSITE" id="PS50893">
    <property type="entry name" value="ABC_TRANSPORTER_2"/>
    <property type="match status" value="1"/>
</dbReference>
<dbReference type="GO" id="GO:0016887">
    <property type="term" value="F:ATP hydrolysis activity"/>
    <property type="evidence" value="ECO:0007669"/>
    <property type="project" value="InterPro"/>
</dbReference>
<name>A0A0D8JG06_9BACT</name>
<gene>
    <name evidence="10" type="ORF">LH29_09240</name>
</gene>
<dbReference type="SUPFAM" id="SSF90123">
    <property type="entry name" value="ABC transporter transmembrane region"/>
    <property type="match status" value="1"/>
</dbReference>
<dbReference type="InterPro" id="IPR036640">
    <property type="entry name" value="ABC1_TM_sf"/>
</dbReference>
<proteinExistence type="predicted"/>
<keyword evidence="2 7" id="KW-0812">Transmembrane</keyword>
<evidence type="ECO:0000313" key="10">
    <source>
        <dbReference type="EMBL" id="KJF45521.1"/>
    </source>
</evidence>
<evidence type="ECO:0000256" key="6">
    <source>
        <dbReference type="ARBA" id="ARBA00023136"/>
    </source>
</evidence>
<dbReference type="SMART" id="SM00382">
    <property type="entry name" value="AAA"/>
    <property type="match status" value="1"/>
</dbReference>
<dbReference type="SUPFAM" id="SSF52540">
    <property type="entry name" value="P-loop containing nucleoside triphosphate hydrolases"/>
    <property type="match status" value="1"/>
</dbReference>
<accession>A0A0D8JG06</accession>
<feature type="transmembrane region" description="Helical" evidence="7">
    <location>
        <begin position="88"/>
        <end position="109"/>
    </location>
</feature>
<dbReference type="FunFam" id="3.40.50.300:FF:000218">
    <property type="entry name" value="Multidrug ABC transporter ATP-binding protein"/>
    <property type="match status" value="1"/>
</dbReference>
<keyword evidence="4 10" id="KW-0067">ATP-binding</keyword>
<dbReference type="Gene3D" id="1.20.1560.10">
    <property type="entry name" value="ABC transporter type 1, transmembrane domain"/>
    <property type="match status" value="1"/>
</dbReference>
<evidence type="ECO:0000256" key="4">
    <source>
        <dbReference type="ARBA" id="ARBA00022840"/>
    </source>
</evidence>
<evidence type="ECO:0000259" key="9">
    <source>
        <dbReference type="PROSITE" id="PS50929"/>
    </source>
</evidence>
<dbReference type="AlphaFoldDB" id="A0A0D8JG06"/>
<dbReference type="InterPro" id="IPR003593">
    <property type="entry name" value="AAA+_ATPase"/>
</dbReference>
<dbReference type="InterPro" id="IPR027417">
    <property type="entry name" value="P-loop_NTPase"/>
</dbReference>
<dbReference type="CDD" id="cd03251">
    <property type="entry name" value="ABCC_MsbA"/>
    <property type="match status" value="1"/>
</dbReference>
<evidence type="ECO:0000256" key="7">
    <source>
        <dbReference type="SAM" id="Phobius"/>
    </source>
</evidence>
<dbReference type="PANTHER" id="PTHR43394:SF1">
    <property type="entry name" value="ATP-BINDING CASSETTE SUB-FAMILY B MEMBER 10, MITOCHONDRIAL"/>
    <property type="match status" value="1"/>
</dbReference>
<dbReference type="PANTHER" id="PTHR43394">
    <property type="entry name" value="ATP-DEPENDENT PERMEASE MDL1, MITOCHONDRIAL"/>
    <property type="match status" value="1"/>
</dbReference>
<dbReference type="PROSITE" id="PS00211">
    <property type="entry name" value="ABC_TRANSPORTER_1"/>
    <property type="match status" value="1"/>
</dbReference>
<evidence type="ECO:0000256" key="2">
    <source>
        <dbReference type="ARBA" id="ARBA00022692"/>
    </source>
</evidence>
<reference evidence="10 11" key="1">
    <citation type="submission" date="2014-09" db="EMBL/GenBank/DDBJ databases">
        <title>Draft Genome Sequence of Draconibacterium sp. JN14CK-3.</title>
        <authorList>
            <person name="Dong C."/>
            <person name="Lai Q."/>
            <person name="Shao Z."/>
        </authorList>
    </citation>
    <scope>NUCLEOTIDE SEQUENCE [LARGE SCALE GENOMIC DNA]</scope>
    <source>
        <strain evidence="10 11">JN14CK-3</strain>
    </source>
</reference>
<organism evidence="10 11">
    <name type="scientific">Draconibacterium sediminis</name>
    <dbReference type="NCBI Taxonomy" id="1544798"/>
    <lineage>
        <taxon>Bacteria</taxon>
        <taxon>Pseudomonadati</taxon>
        <taxon>Bacteroidota</taxon>
        <taxon>Bacteroidia</taxon>
        <taxon>Marinilabiliales</taxon>
        <taxon>Prolixibacteraceae</taxon>
        <taxon>Draconibacterium</taxon>
    </lineage>
</organism>
<dbReference type="GO" id="GO:0005524">
    <property type="term" value="F:ATP binding"/>
    <property type="evidence" value="ECO:0007669"/>
    <property type="project" value="UniProtKB-KW"/>
</dbReference>
<keyword evidence="6 7" id="KW-0472">Membrane</keyword>
<sequence>MKDFLKLMKRFVPPYRGKVVMNIIYNILGALFGTFSFAMLIPALDILFKTKELVTEKVEWALTADSITNNINYYISSFIAKHGEQDSLLLIGLILVIATLFKVGFTYLADFVLIALRNGVVYDIRSLIYKKIIGLPLGYFSEERKGDIMARITSDVQEVENSVANSLGMMIKNPILIIVYLCVMIYMSWSLTLFVFVMLPITGLIIGRIGRSLKRVSTKGQNKLGEILSIIEEDLSGLRIIKSFNAEEKAIGRFQNENQNYRLIMNRLMWRRHLAHPASEFLGTIVIVVVLWYGGRIILGGNNSSLTAAEFIGYMVFFYGIINPAKAFSTALYSIEKGLASMQRIDHVLAAKVTIVDKKDAKDIESFEKDIVYKNVTFAYDKAEVLSNVSLNIPKGTTVALVGSSGSGKTTMVDLLPRFWDITSGNIEVDGTDIRDLKLKSLRNLIGNVNQEPILFNDTIRNNIAFGIDDVSDEAVIQAAKIANAHDFILGTKNGYDTIIGDRGDKLSGGQKQRLSIARAILRNPPILILDEATSALDTESEKLVQEALENLMKNRTSLVIAHRLSTIKHANLICVLHEGKIVEQGTHEELMELGGRYKKLHSMQMF</sequence>
<feature type="transmembrane region" description="Helical" evidence="7">
    <location>
        <begin position="23"/>
        <end position="48"/>
    </location>
</feature>
<dbReference type="OrthoDB" id="9780296at2"/>
<dbReference type="InterPro" id="IPR003439">
    <property type="entry name" value="ABC_transporter-like_ATP-bd"/>
</dbReference>
<feature type="domain" description="ABC transporter" evidence="8">
    <location>
        <begin position="371"/>
        <end position="604"/>
    </location>
</feature>
<dbReference type="Proteomes" id="UP000032544">
    <property type="component" value="Unassembled WGS sequence"/>
</dbReference>
<feature type="transmembrane region" description="Helical" evidence="7">
    <location>
        <begin position="281"/>
        <end position="299"/>
    </location>
</feature>
<dbReference type="Gene3D" id="3.40.50.300">
    <property type="entry name" value="P-loop containing nucleotide triphosphate hydrolases"/>
    <property type="match status" value="1"/>
</dbReference>
<dbReference type="InterPro" id="IPR039421">
    <property type="entry name" value="Type_1_exporter"/>
</dbReference>
<feature type="domain" description="ABC transmembrane type-1" evidence="9">
    <location>
        <begin position="74"/>
        <end position="337"/>
    </location>
</feature>
<evidence type="ECO:0000313" key="11">
    <source>
        <dbReference type="Proteomes" id="UP000032544"/>
    </source>
</evidence>
<feature type="transmembrane region" description="Helical" evidence="7">
    <location>
        <begin position="175"/>
        <end position="206"/>
    </location>
</feature>
<dbReference type="InterPro" id="IPR017871">
    <property type="entry name" value="ABC_transporter-like_CS"/>
</dbReference>
<dbReference type="PATRIC" id="fig|1544798.3.peg.1855"/>
<dbReference type="Pfam" id="PF00664">
    <property type="entry name" value="ABC_membrane"/>
    <property type="match status" value="1"/>
</dbReference>
<dbReference type="STRING" id="1544798.LH29_09240"/>
<feature type="transmembrane region" description="Helical" evidence="7">
    <location>
        <begin position="311"/>
        <end position="335"/>
    </location>
</feature>
<comment type="caution">
    <text evidence="10">The sequence shown here is derived from an EMBL/GenBank/DDBJ whole genome shotgun (WGS) entry which is preliminary data.</text>
</comment>
<dbReference type="GO" id="GO:0005886">
    <property type="term" value="C:plasma membrane"/>
    <property type="evidence" value="ECO:0007669"/>
    <property type="project" value="UniProtKB-SubCell"/>
</dbReference>
<keyword evidence="11" id="KW-1185">Reference proteome</keyword>
<keyword evidence="3" id="KW-0547">Nucleotide-binding</keyword>
<dbReference type="CDD" id="cd18552">
    <property type="entry name" value="ABC_6TM_MsbA_like"/>
    <property type="match status" value="1"/>
</dbReference>
<keyword evidence="5 7" id="KW-1133">Transmembrane helix</keyword>
<dbReference type="InterPro" id="IPR011527">
    <property type="entry name" value="ABC1_TM_dom"/>
</dbReference>
<evidence type="ECO:0000256" key="1">
    <source>
        <dbReference type="ARBA" id="ARBA00004651"/>
    </source>
</evidence>
<comment type="subcellular location">
    <subcellularLocation>
        <location evidence="1">Cell membrane</location>
        <topology evidence="1">Multi-pass membrane protein</topology>
    </subcellularLocation>
</comment>
<dbReference type="GO" id="GO:0015421">
    <property type="term" value="F:ABC-type oligopeptide transporter activity"/>
    <property type="evidence" value="ECO:0007669"/>
    <property type="project" value="TreeGrafter"/>
</dbReference>
<dbReference type="PROSITE" id="PS50929">
    <property type="entry name" value="ABC_TM1F"/>
    <property type="match status" value="1"/>
</dbReference>
<dbReference type="EMBL" id="JRHC01000001">
    <property type="protein sequence ID" value="KJF45521.1"/>
    <property type="molecule type" value="Genomic_DNA"/>
</dbReference>
<dbReference type="Pfam" id="PF00005">
    <property type="entry name" value="ABC_tran"/>
    <property type="match status" value="1"/>
</dbReference>
<evidence type="ECO:0000256" key="3">
    <source>
        <dbReference type="ARBA" id="ARBA00022741"/>
    </source>
</evidence>
<protein>
    <submittedName>
        <fullName evidence="10">Antibiotic ABC transporter ATP-binding protein</fullName>
    </submittedName>
</protein>
<evidence type="ECO:0000259" key="8">
    <source>
        <dbReference type="PROSITE" id="PS50893"/>
    </source>
</evidence>